<dbReference type="Pfam" id="PF10335">
    <property type="entry name" value="DUF294_C"/>
    <property type="match status" value="1"/>
</dbReference>
<evidence type="ECO:0000259" key="1">
    <source>
        <dbReference type="Pfam" id="PF03445"/>
    </source>
</evidence>
<evidence type="ECO:0000313" key="4">
    <source>
        <dbReference type="Proteomes" id="UP000752012"/>
    </source>
</evidence>
<evidence type="ECO:0008006" key="5">
    <source>
        <dbReference type="Google" id="ProtNLM"/>
    </source>
</evidence>
<dbReference type="InterPro" id="IPR005105">
    <property type="entry name" value="GlnD_Uridyltrans_N"/>
</dbReference>
<dbReference type="EMBL" id="JAATHJ010000007">
    <property type="protein sequence ID" value="NJP37273.1"/>
    <property type="molecule type" value="Genomic_DNA"/>
</dbReference>
<organism evidence="3 4">
    <name type="scientific">Alkalicoccus luteus</name>
    <dbReference type="NCBI Taxonomy" id="1237094"/>
    <lineage>
        <taxon>Bacteria</taxon>
        <taxon>Bacillati</taxon>
        <taxon>Bacillota</taxon>
        <taxon>Bacilli</taxon>
        <taxon>Bacillales</taxon>
        <taxon>Bacillaceae</taxon>
        <taxon>Alkalicoccus</taxon>
    </lineage>
</organism>
<dbReference type="Pfam" id="PF03445">
    <property type="entry name" value="DUF294"/>
    <property type="match status" value="1"/>
</dbReference>
<comment type="caution">
    <text evidence="3">The sequence shown here is derived from an EMBL/GenBank/DDBJ whole genome shotgun (WGS) entry which is preliminary data.</text>
</comment>
<proteinExistence type="predicted"/>
<reference evidence="3 4" key="1">
    <citation type="submission" date="2020-03" db="EMBL/GenBank/DDBJ databases">
        <title>Assessment of the enzymatic potential of alkaline-tolerant lipase obtained from Bacillus luteus H11 (technogenic soil) for the bioremediation of saline soils contaminated with petroleum substances.</title>
        <authorList>
            <person name="Kalwasinska A."/>
        </authorList>
    </citation>
    <scope>NUCLEOTIDE SEQUENCE [LARGE SCALE GENOMIC DNA]</scope>
    <source>
        <strain evidence="3 4">H11</strain>
    </source>
</reference>
<dbReference type="GO" id="GO:0008773">
    <property type="term" value="F:[protein-PII] uridylyltransferase activity"/>
    <property type="evidence" value="ECO:0007669"/>
    <property type="project" value="InterPro"/>
</dbReference>
<dbReference type="InterPro" id="IPR018821">
    <property type="entry name" value="DUF294_put_nucleoTrafse_sb-bd"/>
</dbReference>
<dbReference type="Proteomes" id="UP000752012">
    <property type="component" value="Unassembled WGS sequence"/>
</dbReference>
<evidence type="ECO:0000259" key="2">
    <source>
        <dbReference type="Pfam" id="PF10335"/>
    </source>
</evidence>
<dbReference type="CDD" id="cd05401">
    <property type="entry name" value="NT_GlnE_GlnD_like"/>
    <property type="match status" value="1"/>
</dbReference>
<gene>
    <name evidence="3" type="ORF">HCN83_06695</name>
</gene>
<feature type="domain" description="Protein-PII uridylyltransferase N-terminal" evidence="1">
    <location>
        <begin position="27"/>
        <end position="141"/>
    </location>
</feature>
<feature type="domain" description="DUF294" evidence="2">
    <location>
        <begin position="180"/>
        <end position="308"/>
    </location>
</feature>
<evidence type="ECO:0000313" key="3">
    <source>
        <dbReference type="EMBL" id="NJP37273.1"/>
    </source>
</evidence>
<dbReference type="AlphaFoldDB" id="A0A969PPY7"/>
<protein>
    <recommendedName>
        <fullName evidence="5">CBS domain-containing protein</fullName>
    </recommendedName>
</protein>
<sequence length="317" mass="36702">MMQQITASDDQFLQGLSLQDPSVSWEKVNELHDWKVEKLYKEQLIQFEEENGPLPSPCSFYVMGSAGRSEQAAFSDQDHGLLYDGSTESDAYLRLGENISEALNKAGYPYCEGNVMSSNPLWCRSTASMEEQLSDWLQNPDWEAVRYLMIFMDARTLSGFGHAEKLKQIITDSVRFRPELQQRLIDNTSFRRKRRNVFGQILTDSKGKMNYKESILFPFVHAARIGAVMENVKHQHTPDRLRALPKDAGGERAAGVFEEALTFRQQHVSKKDSYDTIHLLKVNELSRDETDHVKHFMKEGKRIYKEITTYYRKRDRT</sequence>
<accession>A0A969PPY7</accession>
<name>A0A969PPY7_9BACI</name>
<keyword evidence="4" id="KW-1185">Reference proteome</keyword>